<reference evidence="2" key="1">
    <citation type="submission" date="2017-10" db="EMBL/GenBank/DDBJ databases">
        <title>Complete sequence of p911021-tetA.</title>
        <authorList>
            <person name="Feng J."/>
            <person name="Zeng L."/>
            <person name="Jiang X."/>
            <person name="Zhan Z."/>
            <person name="Luo W."/>
            <person name="Zhao Y."/>
            <person name="Tong Y."/>
            <person name="Zhou D."/>
        </authorList>
    </citation>
    <scope>NUCLEOTIDE SEQUENCE</scope>
    <source>
        <plasmid evidence="2">p911021-tetA</plasmid>
    </source>
</reference>
<dbReference type="RefSeq" id="WP_072025961.1">
    <property type="nucleotide sequence ID" value="NZ_AP024569.1"/>
</dbReference>
<organism evidence="2">
    <name type="scientific">Klebsiella pneumoniae</name>
    <dbReference type="NCBI Taxonomy" id="573"/>
    <lineage>
        <taxon>Bacteria</taxon>
        <taxon>Pseudomonadati</taxon>
        <taxon>Pseudomonadota</taxon>
        <taxon>Gammaproteobacteria</taxon>
        <taxon>Enterobacterales</taxon>
        <taxon>Enterobacteriaceae</taxon>
        <taxon>Klebsiella/Raoultella group</taxon>
        <taxon>Klebsiella</taxon>
        <taxon>Klebsiella pneumoniae complex</taxon>
    </lineage>
</organism>
<dbReference type="AlphaFoldDB" id="A0A2R4NDV5"/>
<evidence type="ECO:0000313" key="2">
    <source>
        <dbReference type="EMBL" id="AVX34337.1"/>
    </source>
</evidence>
<dbReference type="GeneID" id="39631847"/>
<keyword evidence="2" id="KW-0614">Plasmid</keyword>
<geneLocation type="plasmid" evidence="2">
    <name>p911021-tetA</name>
</geneLocation>
<dbReference type="InterPro" id="IPR032687">
    <property type="entry name" value="AraC-type_N"/>
</dbReference>
<accession>A0A2R4NDV5</accession>
<name>A0A2R4NDV5_KLEPN</name>
<sequence>MNSTDNEGDHSIPLIVFISAHDYFSFWRALEIESDDAMSPLRVIETLTTQTFSPPLFAALCSPNLIRGILAAQRLATYKKLVCPMELILDVGREGDLTVSPRWLTLQPEAPLSLQIAEIALFCGFDLPPVLDTTFS</sequence>
<dbReference type="Pfam" id="PF12625">
    <property type="entry name" value="Arabinose_bd"/>
    <property type="match status" value="1"/>
</dbReference>
<feature type="domain" description="HTH-type transcriptional regulator AraC-type N-terminal" evidence="1">
    <location>
        <begin position="17"/>
        <end position="110"/>
    </location>
</feature>
<dbReference type="EMBL" id="MG288679">
    <property type="protein sequence ID" value="AVX34337.1"/>
    <property type="molecule type" value="Genomic_DNA"/>
</dbReference>
<protein>
    <submittedName>
        <fullName evidence="2">Putative transcriptional regulator</fullName>
    </submittedName>
</protein>
<evidence type="ECO:0000259" key="1">
    <source>
        <dbReference type="Pfam" id="PF12625"/>
    </source>
</evidence>
<proteinExistence type="predicted"/>